<evidence type="ECO:0000313" key="2">
    <source>
        <dbReference type="EMBL" id="HIW00640.1"/>
    </source>
</evidence>
<keyword evidence="1" id="KW-0812">Transmembrane</keyword>
<reference evidence="2" key="2">
    <citation type="submission" date="2021-04" db="EMBL/GenBank/DDBJ databases">
        <authorList>
            <person name="Gilroy R."/>
        </authorList>
    </citation>
    <scope>NUCLEOTIDE SEQUENCE</scope>
    <source>
        <strain evidence="2">ChiHecec2B26-446</strain>
    </source>
</reference>
<name>A0A9D1PW39_9BACT</name>
<gene>
    <name evidence="2" type="ORF">H9894_05550</name>
</gene>
<feature type="transmembrane region" description="Helical" evidence="1">
    <location>
        <begin position="156"/>
        <end position="180"/>
    </location>
</feature>
<feature type="transmembrane region" description="Helical" evidence="1">
    <location>
        <begin position="12"/>
        <end position="28"/>
    </location>
</feature>
<keyword evidence="1" id="KW-0472">Membrane</keyword>
<reference evidence="2" key="1">
    <citation type="journal article" date="2021" name="PeerJ">
        <title>Extensive microbial diversity within the chicken gut microbiome revealed by metagenomics and culture.</title>
        <authorList>
            <person name="Gilroy R."/>
            <person name="Ravi A."/>
            <person name="Getino M."/>
            <person name="Pursley I."/>
            <person name="Horton D.L."/>
            <person name="Alikhan N.F."/>
            <person name="Baker D."/>
            <person name="Gharbi K."/>
            <person name="Hall N."/>
            <person name="Watson M."/>
            <person name="Adriaenssens E.M."/>
            <person name="Foster-Nyarko E."/>
            <person name="Jarju S."/>
            <person name="Secka A."/>
            <person name="Antonio M."/>
            <person name="Oren A."/>
            <person name="Chaudhuri R.R."/>
            <person name="La Ragione R."/>
            <person name="Hildebrand F."/>
            <person name="Pallen M.J."/>
        </authorList>
    </citation>
    <scope>NUCLEOTIDE SEQUENCE</scope>
    <source>
        <strain evidence="2">ChiHecec2B26-446</strain>
    </source>
</reference>
<keyword evidence="1" id="KW-1133">Transmembrane helix</keyword>
<evidence type="ECO:0000313" key="3">
    <source>
        <dbReference type="Proteomes" id="UP000886752"/>
    </source>
</evidence>
<dbReference type="Proteomes" id="UP000886752">
    <property type="component" value="Unassembled WGS sequence"/>
</dbReference>
<organism evidence="2 3">
    <name type="scientific">Candidatus Desulfovibrio intestinipullorum</name>
    <dbReference type="NCBI Taxonomy" id="2838536"/>
    <lineage>
        <taxon>Bacteria</taxon>
        <taxon>Pseudomonadati</taxon>
        <taxon>Thermodesulfobacteriota</taxon>
        <taxon>Desulfovibrionia</taxon>
        <taxon>Desulfovibrionales</taxon>
        <taxon>Desulfovibrionaceae</taxon>
        <taxon>Desulfovibrio</taxon>
    </lineage>
</organism>
<sequence>MEVEHKSVCRWLGVWICLVCGLTVQTSLDLRLLTEEMDRSVRAEAALQAQLLAARVQSARSLANMDLDEFLARPLVFDMMENRRIRACAVLTRDRFLEAQERQPDGSLAPLAEDFPSTVWTGQALLEDGQDILGKVLVELDHRPLELRLESVRSQALWHLALTSLGTGALLLVLNGLLVLMGRRRTRKPEPVQKLELRE</sequence>
<evidence type="ECO:0000256" key="1">
    <source>
        <dbReference type="SAM" id="Phobius"/>
    </source>
</evidence>
<comment type="caution">
    <text evidence="2">The sequence shown here is derived from an EMBL/GenBank/DDBJ whole genome shotgun (WGS) entry which is preliminary data.</text>
</comment>
<dbReference type="EMBL" id="DXHV01000057">
    <property type="protein sequence ID" value="HIW00640.1"/>
    <property type="molecule type" value="Genomic_DNA"/>
</dbReference>
<dbReference type="AlphaFoldDB" id="A0A9D1PW39"/>
<protein>
    <submittedName>
        <fullName evidence="2">Uncharacterized protein</fullName>
    </submittedName>
</protein>
<accession>A0A9D1PW39</accession>
<proteinExistence type="predicted"/>